<feature type="region of interest" description="Disordered" evidence="1">
    <location>
        <begin position="165"/>
        <end position="184"/>
    </location>
</feature>
<sequence>MTLYRNNNKFKLRGELRTPGVIRFMSAVSLLSECPKFSATIGGSSQSAHGYKPKSPKTIEKQQEQSAAASNFASVSMSAPASNRPFGTKKRKAEEVFERNLCKVAKSMDAITESIRCSATNKKMAASIALQLKILHRMSTPATEMNRRFDDLMNKAALLGGFSSPKEMVSGSSEQNQDDTSGLIGNISSYQFNTSMDNQMQE</sequence>
<keyword evidence="3" id="KW-1185">Reference proteome</keyword>
<dbReference type="OrthoDB" id="10527922at2759"/>
<evidence type="ECO:0000313" key="3">
    <source>
        <dbReference type="Proteomes" id="UP000247409"/>
    </source>
</evidence>
<dbReference type="AlphaFoldDB" id="A0A2V3ILX8"/>
<evidence type="ECO:0000313" key="2">
    <source>
        <dbReference type="EMBL" id="PXF43086.1"/>
    </source>
</evidence>
<dbReference type="EMBL" id="NBIV01000138">
    <property type="protein sequence ID" value="PXF43086.1"/>
    <property type="molecule type" value="Genomic_DNA"/>
</dbReference>
<feature type="region of interest" description="Disordered" evidence="1">
    <location>
        <begin position="42"/>
        <end position="90"/>
    </location>
</feature>
<proteinExistence type="predicted"/>
<evidence type="ECO:0000256" key="1">
    <source>
        <dbReference type="SAM" id="MobiDB-lite"/>
    </source>
</evidence>
<feature type="compositionally biased region" description="Polar residues" evidence="1">
    <location>
        <begin position="64"/>
        <end position="81"/>
    </location>
</feature>
<reference evidence="2 3" key="1">
    <citation type="journal article" date="2018" name="Mol. Biol. Evol.">
        <title>Analysis of the draft genome of the red seaweed Gracilariopsis chorda provides insights into genome size evolution in Rhodophyta.</title>
        <authorList>
            <person name="Lee J."/>
            <person name="Yang E.C."/>
            <person name="Graf L."/>
            <person name="Yang J.H."/>
            <person name="Qiu H."/>
            <person name="Zel Zion U."/>
            <person name="Chan C.X."/>
            <person name="Stephens T.G."/>
            <person name="Weber A.P.M."/>
            <person name="Boo G.H."/>
            <person name="Boo S.M."/>
            <person name="Kim K.M."/>
            <person name="Shin Y."/>
            <person name="Jung M."/>
            <person name="Lee S.J."/>
            <person name="Yim H.S."/>
            <person name="Lee J.H."/>
            <person name="Bhattacharya D."/>
            <person name="Yoon H.S."/>
        </authorList>
    </citation>
    <scope>NUCLEOTIDE SEQUENCE [LARGE SCALE GENOMIC DNA]</scope>
    <source>
        <strain evidence="2 3">SKKU-2015</strain>
        <tissue evidence="2">Whole body</tissue>
    </source>
</reference>
<feature type="compositionally biased region" description="Polar residues" evidence="1">
    <location>
        <begin position="170"/>
        <end position="180"/>
    </location>
</feature>
<dbReference type="Proteomes" id="UP000247409">
    <property type="component" value="Unassembled WGS sequence"/>
</dbReference>
<comment type="caution">
    <text evidence="2">The sequence shown here is derived from an EMBL/GenBank/DDBJ whole genome shotgun (WGS) entry which is preliminary data.</text>
</comment>
<accession>A0A2V3ILX8</accession>
<name>A0A2V3ILX8_9FLOR</name>
<protein>
    <submittedName>
        <fullName evidence="2">Uncharacterized protein</fullName>
    </submittedName>
</protein>
<organism evidence="2 3">
    <name type="scientific">Gracilariopsis chorda</name>
    <dbReference type="NCBI Taxonomy" id="448386"/>
    <lineage>
        <taxon>Eukaryota</taxon>
        <taxon>Rhodophyta</taxon>
        <taxon>Florideophyceae</taxon>
        <taxon>Rhodymeniophycidae</taxon>
        <taxon>Gracilariales</taxon>
        <taxon>Gracilariaceae</taxon>
        <taxon>Gracilariopsis</taxon>
    </lineage>
</organism>
<gene>
    <name evidence="2" type="ORF">BWQ96_07172</name>
</gene>